<dbReference type="InterPro" id="IPR014016">
    <property type="entry name" value="UvrD-like_ATP-bd"/>
</dbReference>
<dbReference type="Gene3D" id="1.10.486.10">
    <property type="entry name" value="PCRA, domain 4"/>
    <property type="match status" value="1"/>
</dbReference>
<dbReference type="EMBL" id="LCOY01000002">
    <property type="protein sequence ID" value="KKU88764.1"/>
    <property type="molecule type" value="Genomic_DNA"/>
</dbReference>
<evidence type="ECO:0000256" key="5">
    <source>
        <dbReference type="ARBA" id="ARBA00022801"/>
    </source>
</evidence>
<evidence type="ECO:0000256" key="8">
    <source>
        <dbReference type="ARBA" id="ARBA00022840"/>
    </source>
</evidence>
<keyword evidence="5 15" id="KW-0378">Hydrolase</keyword>
<evidence type="ECO:0000256" key="13">
    <source>
        <dbReference type="ARBA" id="ARBA00034808"/>
    </source>
</evidence>
<proteinExistence type="inferred from homology"/>
<evidence type="ECO:0000259" key="17">
    <source>
        <dbReference type="PROSITE" id="PS51217"/>
    </source>
</evidence>
<evidence type="ECO:0000256" key="9">
    <source>
        <dbReference type="ARBA" id="ARBA00023125"/>
    </source>
</evidence>
<keyword evidence="7" id="KW-0269">Exonuclease</keyword>
<comment type="caution">
    <text evidence="18">The sequence shown here is derived from an EMBL/GenBank/DDBJ whole genome shotgun (WGS) entry which is preliminary data.</text>
</comment>
<accession>A0A0G1U3Z3</accession>
<dbReference type="GO" id="GO:0004527">
    <property type="term" value="F:exonuclease activity"/>
    <property type="evidence" value="ECO:0007669"/>
    <property type="project" value="UniProtKB-KW"/>
</dbReference>
<evidence type="ECO:0000256" key="15">
    <source>
        <dbReference type="PROSITE-ProRule" id="PRU00560"/>
    </source>
</evidence>
<evidence type="ECO:0000256" key="2">
    <source>
        <dbReference type="ARBA" id="ARBA00022722"/>
    </source>
</evidence>
<dbReference type="PANTHER" id="PTHR11070:SF2">
    <property type="entry name" value="ATP-DEPENDENT DNA HELICASE SRS2"/>
    <property type="match status" value="1"/>
</dbReference>
<dbReference type="EC" id="5.6.2.4" evidence="13"/>
<dbReference type="InterPro" id="IPR027417">
    <property type="entry name" value="P-loop_NTPase"/>
</dbReference>
<evidence type="ECO:0000256" key="12">
    <source>
        <dbReference type="ARBA" id="ARBA00034617"/>
    </source>
</evidence>
<comment type="similarity">
    <text evidence="1">Belongs to the helicase family. UvrD subfamily.</text>
</comment>
<dbReference type="Pfam" id="PF00580">
    <property type="entry name" value="UvrD-helicase"/>
    <property type="match status" value="1"/>
</dbReference>
<comment type="catalytic activity">
    <reaction evidence="12">
        <text>Couples ATP hydrolysis with the unwinding of duplex DNA by translocating in the 3'-5' direction.</text>
        <dbReference type="EC" id="5.6.2.4"/>
    </reaction>
</comment>
<dbReference type="AlphaFoldDB" id="A0A0G1U3Z3"/>
<dbReference type="InterPro" id="IPR014017">
    <property type="entry name" value="DNA_helicase_UvrD-like_C"/>
</dbReference>
<organism evidence="18 19">
    <name type="scientific">Candidatus Gottesmanbacteria bacterium GW2011_GWA2_47_9</name>
    <dbReference type="NCBI Taxonomy" id="1618445"/>
    <lineage>
        <taxon>Bacteria</taxon>
        <taxon>Candidatus Gottesmaniibacteriota</taxon>
    </lineage>
</organism>
<feature type="binding site" evidence="15">
    <location>
        <begin position="30"/>
        <end position="37"/>
    </location>
    <ligand>
        <name>ATP</name>
        <dbReference type="ChEBI" id="CHEBI:30616"/>
    </ligand>
</feature>
<comment type="catalytic activity">
    <reaction evidence="14">
        <text>ATP + H2O = ADP + phosphate + H(+)</text>
        <dbReference type="Rhea" id="RHEA:13065"/>
        <dbReference type="ChEBI" id="CHEBI:15377"/>
        <dbReference type="ChEBI" id="CHEBI:15378"/>
        <dbReference type="ChEBI" id="CHEBI:30616"/>
        <dbReference type="ChEBI" id="CHEBI:43474"/>
        <dbReference type="ChEBI" id="CHEBI:456216"/>
        <dbReference type="EC" id="5.6.2.4"/>
    </reaction>
</comment>
<feature type="domain" description="UvrD-like helicase ATP-binding" evidence="16">
    <location>
        <begin position="9"/>
        <end position="310"/>
    </location>
</feature>
<dbReference type="GO" id="GO:0000725">
    <property type="term" value="P:recombinational repair"/>
    <property type="evidence" value="ECO:0007669"/>
    <property type="project" value="TreeGrafter"/>
</dbReference>
<dbReference type="InterPro" id="IPR038726">
    <property type="entry name" value="PDDEXK_AddAB-type"/>
</dbReference>
<gene>
    <name evidence="18" type="ORF">UY16_C0002G0036</name>
</gene>
<keyword evidence="2" id="KW-0540">Nuclease</keyword>
<keyword evidence="9" id="KW-0238">DNA-binding</keyword>
<keyword evidence="10" id="KW-0234">DNA repair</keyword>
<dbReference type="GO" id="GO:0003677">
    <property type="term" value="F:DNA binding"/>
    <property type="evidence" value="ECO:0007669"/>
    <property type="project" value="UniProtKB-KW"/>
</dbReference>
<dbReference type="PROSITE" id="PS51198">
    <property type="entry name" value="UVRD_HELICASE_ATP_BIND"/>
    <property type="match status" value="1"/>
</dbReference>
<reference evidence="18 19" key="1">
    <citation type="journal article" date="2015" name="Nature">
        <title>rRNA introns, odd ribosomes, and small enigmatic genomes across a large radiation of phyla.</title>
        <authorList>
            <person name="Brown C.T."/>
            <person name="Hug L.A."/>
            <person name="Thomas B.C."/>
            <person name="Sharon I."/>
            <person name="Castelle C.J."/>
            <person name="Singh A."/>
            <person name="Wilkins M.J."/>
            <person name="Williams K.H."/>
            <person name="Banfield J.F."/>
        </authorList>
    </citation>
    <scope>NUCLEOTIDE SEQUENCE [LARGE SCALE GENOMIC DNA]</scope>
</reference>
<protein>
    <recommendedName>
        <fullName evidence="13">DNA 3'-5' helicase</fullName>
        <ecNumber evidence="13">5.6.2.4</ecNumber>
    </recommendedName>
</protein>
<dbReference type="PROSITE" id="PS51217">
    <property type="entry name" value="UVRD_HELICASE_CTER"/>
    <property type="match status" value="1"/>
</dbReference>
<evidence type="ECO:0000256" key="4">
    <source>
        <dbReference type="ARBA" id="ARBA00022763"/>
    </source>
</evidence>
<dbReference type="InterPro" id="IPR011335">
    <property type="entry name" value="Restrct_endonuc-II-like"/>
</dbReference>
<name>A0A0G1U3Z3_9BACT</name>
<feature type="domain" description="UvrD-like helicase C-terminal" evidence="17">
    <location>
        <begin position="311"/>
        <end position="607"/>
    </location>
</feature>
<evidence type="ECO:0000259" key="16">
    <source>
        <dbReference type="PROSITE" id="PS51198"/>
    </source>
</evidence>
<keyword evidence="11" id="KW-0413">Isomerase</keyword>
<evidence type="ECO:0000313" key="19">
    <source>
        <dbReference type="Proteomes" id="UP000034739"/>
    </source>
</evidence>
<dbReference type="Pfam" id="PF13361">
    <property type="entry name" value="UvrD_C"/>
    <property type="match status" value="1"/>
</dbReference>
<keyword evidence="3 15" id="KW-0547">Nucleotide-binding</keyword>
<dbReference type="InterPro" id="IPR013986">
    <property type="entry name" value="DExx_box_DNA_helicase_dom_sf"/>
</dbReference>
<evidence type="ECO:0000256" key="7">
    <source>
        <dbReference type="ARBA" id="ARBA00022839"/>
    </source>
</evidence>
<dbReference type="SUPFAM" id="SSF52980">
    <property type="entry name" value="Restriction endonuclease-like"/>
    <property type="match status" value="1"/>
</dbReference>
<evidence type="ECO:0000256" key="3">
    <source>
        <dbReference type="ARBA" id="ARBA00022741"/>
    </source>
</evidence>
<keyword evidence="8 15" id="KW-0067">ATP-binding</keyword>
<sequence>MAKIPVDERTLNEEQKKAVVYGSGPLLIIAGAGTGKTTVVTERIKHIIAAGLAKPQEILALTFTEKASREMEERVDTVVPYGYTQMWISTFHAFCERVLRQEAIHAGLNPAFRLLSDADATMMVKKHLFSFDLNYFRPLGNPNKFIAGMLQHFDRLRDEDVSPNQYIDWVRAKSKEQRLKSEEEKLDLQKYKELAGAYQKYQELKQKEGVMDFADLIASTLELFRTRKNILAQYQNQFKFLLIDEFQDTNIAQNELVVLLAGKSKNITAVADDDQSIYKFRGAAVSNVLAFRKHFPKTAIIVLSQNYRSTQAILDSSYRLIQHNNPDRLEVKEGINKKLTAVRGVPGELVSFIHADRVENEAEEVARMLNEKKEKYEWKDFAILVRANNHAEPFVRALSRAGVPYQFLGPGQLFRQPEIKDLIAYLKVLANFEDNVSFFRVLSMEYFDISSRDISAVANVTRRSALSLFEACEIVVGKRAKENIRMPLVSVATHEKLGQIVDMIHRHLTLLTKETAGQILFYFLQDTGMFKSILEYKVPIDERKANNITKFFNKLKTYETEHEDASVPAVLDWIVLSMELGESPVATSSDWTDINAVNILTVHSAKGLEFPVVFLVNLVAARFPTIERRETIPIPESLIKEQLPEGDYHIQEERRLFYVGMTRARDVLYITAANYYGEAKREKKLSPFIAEALGEHVSVSQRINVSQEQQLSLLNWQKGEEIVQPVSKLMVEYLSYSQIESFLLCPLHYKLRHILGIQSQPSPALSFGNSVHMALKDFYQLKKQGKKVTKKTLVELLDKNWIGEGYTSKQYETAMRRRGSGYLEEYFDRAYEPRVTPLVLEQPFTVPIKARGRTIKIGGKIDRVDQLPGGRIEIIDYKTGRVPSKREMDTSLQLSMYAIAATEVAVLPFGKKPEDVVLSLYYFDVQEKISTTRTSEQLTAEKEKIISVAGDIEASDFRCSGNQLCTACEYQLFCSPHGVSG</sequence>
<keyword evidence="4" id="KW-0227">DNA damage</keyword>
<dbReference type="Gene3D" id="1.10.10.160">
    <property type="match status" value="1"/>
</dbReference>
<evidence type="ECO:0000256" key="10">
    <source>
        <dbReference type="ARBA" id="ARBA00023204"/>
    </source>
</evidence>
<keyword evidence="6 15" id="KW-0347">Helicase</keyword>
<evidence type="ECO:0000313" key="18">
    <source>
        <dbReference type="EMBL" id="KKU88764.1"/>
    </source>
</evidence>
<evidence type="ECO:0000256" key="14">
    <source>
        <dbReference type="ARBA" id="ARBA00048988"/>
    </source>
</evidence>
<dbReference type="InterPro" id="IPR011604">
    <property type="entry name" value="PDDEXK-like_dom_sf"/>
</dbReference>
<dbReference type="CDD" id="cd17932">
    <property type="entry name" value="DEXQc_UvrD"/>
    <property type="match status" value="1"/>
</dbReference>
<evidence type="ECO:0000256" key="6">
    <source>
        <dbReference type="ARBA" id="ARBA00022806"/>
    </source>
</evidence>
<dbReference type="Pfam" id="PF12705">
    <property type="entry name" value="PDDEXK_1"/>
    <property type="match status" value="1"/>
</dbReference>
<dbReference type="PATRIC" id="fig|1618445.3.peg.86"/>
<dbReference type="Gene3D" id="3.90.320.10">
    <property type="match status" value="1"/>
</dbReference>
<dbReference type="GO" id="GO:0043138">
    <property type="term" value="F:3'-5' DNA helicase activity"/>
    <property type="evidence" value="ECO:0007669"/>
    <property type="project" value="UniProtKB-EC"/>
</dbReference>
<evidence type="ECO:0000256" key="11">
    <source>
        <dbReference type="ARBA" id="ARBA00023235"/>
    </source>
</evidence>
<dbReference type="Gene3D" id="3.40.50.300">
    <property type="entry name" value="P-loop containing nucleotide triphosphate hydrolases"/>
    <property type="match status" value="2"/>
</dbReference>
<dbReference type="PANTHER" id="PTHR11070">
    <property type="entry name" value="UVRD / RECB / PCRA DNA HELICASE FAMILY MEMBER"/>
    <property type="match status" value="1"/>
</dbReference>
<evidence type="ECO:0000256" key="1">
    <source>
        <dbReference type="ARBA" id="ARBA00009922"/>
    </source>
</evidence>
<dbReference type="InterPro" id="IPR000212">
    <property type="entry name" value="DNA_helicase_UvrD/REP"/>
</dbReference>
<dbReference type="GO" id="GO:0005524">
    <property type="term" value="F:ATP binding"/>
    <property type="evidence" value="ECO:0007669"/>
    <property type="project" value="UniProtKB-UniRule"/>
</dbReference>
<dbReference type="SUPFAM" id="SSF52540">
    <property type="entry name" value="P-loop containing nucleoside triphosphate hydrolases"/>
    <property type="match status" value="1"/>
</dbReference>
<dbReference type="Proteomes" id="UP000034739">
    <property type="component" value="Unassembled WGS sequence"/>
</dbReference>